<feature type="transmembrane region" description="Helical" evidence="13">
    <location>
        <begin position="450"/>
        <end position="473"/>
    </location>
</feature>
<dbReference type="Proteomes" id="UP000694924">
    <property type="component" value="Unplaced"/>
</dbReference>
<dbReference type="PANTHER" id="PTHR42643">
    <property type="entry name" value="IONOTROPIC RECEPTOR 20A-RELATED"/>
    <property type="match status" value="1"/>
</dbReference>
<evidence type="ECO:0000256" key="9">
    <source>
        <dbReference type="ARBA" id="ARBA00023170"/>
    </source>
</evidence>
<keyword evidence="8 13" id="KW-0472">Membrane</keyword>
<evidence type="ECO:0000256" key="11">
    <source>
        <dbReference type="ARBA" id="ARBA00023286"/>
    </source>
</evidence>
<evidence type="ECO:0000256" key="2">
    <source>
        <dbReference type="ARBA" id="ARBA00008685"/>
    </source>
</evidence>
<feature type="domain" description="Ionotropic glutamate receptor C-terminal" evidence="15">
    <location>
        <begin position="211"/>
        <end position="314"/>
    </location>
</feature>
<feature type="signal peptide" evidence="14">
    <location>
        <begin position="1"/>
        <end position="16"/>
    </location>
</feature>
<keyword evidence="4" id="KW-1003">Cell membrane</keyword>
<feature type="transmembrane region" description="Helical" evidence="13">
    <location>
        <begin position="271"/>
        <end position="295"/>
    </location>
</feature>
<keyword evidence="6 13" id="KW-1133">Transmembrane helix</keyword>
<dbReference type="GeneID" id="107073709"/>
<keyword evidence="7" id="KW-0406">Ion transport</keyword>
<keyword evidence="5 13" id="KW-0812">Transmembrane</keyword>
<dbReference type="RefSeq" id="XP_015189890.1">
    <property type="nucleotide sequence ID" value="XM_015334404.1"/>
</dbReference>
<keyword evidence="10" id="KW-0325">Glycoprotein</keyword>
<evidence type="ECO:0000256" key="5">
    <source>
        <dbReference type="ARBA" id="ARBA00022692"/>
    </source>
</evidence>
<evidence type="ECO:0000256" key="14">
    <source>
        <dbReference type="SAM" id="SignalP"/>
    </source>
</evidence>
<evidence type="ECO:0000256" key="8">
    <source>
        <dbReference type="ARBA" id="ARBA00023136"/>
    </source>
</evidence>
<evidence type="ECO:0000256" key="13">
    <source>
        <dbReference type="SAM" id="Phobius"/>
    </source>
</evidence>
<dbReference type="SUPFAM" id="SSF53850">
    <property type="entry name" value="Periplasmic binding protein-like II"/>
    <property type="match status" value="1"/>
</dbReference>
<keyword evidence="11" id="KW-1071">Ligand-gated ion channel</keyword>
<dbReference type="Pfam" id="PF00060">
    <property type="entry name" value="Lig_chan"/>
    <property type="match status" value="1"/>
</dbReference>
<protein>
    <submittedName>
        <fullName evidence="18">Glutamate receptor 1-like</fullName>
    </submittedName>
</protein>
<feature type="transmembrane region" description="Helical" evidence="13">
    <location>
        <begin position="210"/>
        <end position="230"/>
    </location>
</feature>
<keyword evidence="17" id="KW-1185">Reference proteome</keyword>
<evidence type="ECO:0000313" key="17">
    <source>
        <dbReference type="Proteomes" id="UP000694924"/>
    </source>
</evidence>
<dbReference type="Gene3D" id="3.40.190.10">
    <property type="entry name" value="Periplasmic binding protein-like II"/>
    <property type="match status" value="1"/>
</dbReference>
<evidence type="ECO:0000256" key="3">
    <source>
        <dbReference type="ARBA" id="ARBA00022448"/>
    </source>
</evidence>
<evidence type="ECO:0000256" key="1">
    <source>
        <dbReference type="ARBA" id="ARBA00004651"/>
    </source>
</evidence>
<name>A0ABM1JBQ2_POLDO</name>
<dbReference type="InterPro" id="IPR052192">
    <property type="entry name" value="Insect_Ionotropic_Sensory_Rcpt"/>
</dbReference>
<accession>A0ABM1JBQ2</accession>
<evidence type="ECO:0000256" key="4">
    <source>
        <dbReference type="ARBA" id="ARBA00022475"/>
    </source>
</evidence>
<dbReference type="PANTHER" id="PTHR42643:SF39">
    <property type="entry name" value="IONOTROPIC RECEPTOR 56A-RELATED"/>
    <property type="match status" value="1"/>
</dbReference>
<dbReference type="Gene3D" id="1.10.287.70">
    <property type="match status" value="1"/>
</dbReference>
<keyword evidence="14" id="KW-0732">Signal</keyword>
<dbReference type="Pfam" id="PF10613">
    <property type="entry name" value="Lig_chan-Glu_bd"/>
    <property type="match status" value="1"/>
</dbReference>
<proteinExistence type="inferred from homology"/>
<comment type="similarity">
    <text evidence="2">Belongs to the glutamate-gated ion channel (TC 1.A.10.1) family.</text>
</comment>
<keyword evidence="12" id="KW-0407">Ion channel</keyword>
<evidence type="ECO:0000256" key="12">
    <source>
        <dbReference type="ARBA" id="ARBA00023303"/>
    </source>
</evidence>
<evidence type="ECO:0000256" key="7">
    <source>
        <dbReference type="ARBA" id="ARBA00023065"/>
    </source>
</evidence>
<evidence type="ECO:0000259" key="15">
    <source>
        <dbReference type="Pfam" id="PF00060"/>
    </source>
</evidence>
<evidence type="ECO:0000313" key="18">
    <source>
        <dbReference type="RefSeq" id="XP_015189890.1"/>
    </source>
</evidence>
<keyword evidence="3" id="KW-0813">Transport</keyword>
<sequence>MSFAVWLVIFIYKGHGSDYCLSPPGNIFHLRFNSEMLVLCGRENILREWYSLDTKRTDIDYFATWNSKKGIVEMVQKSLYERRNNLQGLAMKSVVVKDSLFFHMQDDKFGGIFGNIFCELCATLNFSLNIVSEVDEYGSRNLNDNTWSGAIGEIYSGRADISLSEFSMTSARLNVVDFSFPIIISKNSFFLREPNIFAVKWSTYFQTFTYPVWITIFLILIAASILLIFLKMKIGTDRDLIHLGSDICFEVWGIFCQQGLEDFPRRTSLKVAYYTMFLFVTVLSAAYSASLTSFLTSNIHVKPFSSLETFVKDGTYKYFVYRGSNEFDLFVNSESPLKNKLMKLKFKKDKLPTSLLDAFNMICENPKLTMYIDEKAKDQLSSKLPCDIISVKEGGIQSLSIILSKHSAFTGIINFWLQKFFHNGMVNRLKDTTYKNKLKRPVQEHIPVSIFFVVSLISFILISIAFSVCILFIEKYVHSRKMKKQSVVNFTRRLNHPNIMMNERKV</sequence>
<gene>
    <name evidence="18" type="primary">LOC107073709</name>
</gene>
<comment type="subcellular location">
    <subcellularLocation>
        <location evidence="1">Cell membrane</location>
        <topology evidence="1">Multi-pass membrane protein</topology>
    </subcellularLocation>
</comment>
<evidence type="ECO:0000256" key="6">
    <source>
        <dbReference type="ARBA" id="ARBA00022989"/>
    </source>
</evidence>
<evidence type="ECO:0000259" key="16">
    <source>
        <dbReference type="Pfam" id="PF10613"/>
    </source>
</evidence>
<feature type="domain" description="Ionotropic glutamate receptor L-glutamate and glycine-binding" evidence="16">
    <location>
        <begin position="106"/>
        <end position="192"/>
    </location>
</feature>
<feature type="chain" id="PRO_5045357539" evidence="14">
    <location>
        <begin position="17"/>
        <end position="506"/>
    </location>
</feature>
<organism evidence="17 18">
    <name type="scientific">Polistes dominula</name>
    <name type="common">European paper wasp</name>
    <name type="synonym">Vespa dominula</name>
    <dbReference type="NCBI Taxonomy" id="743375"/>
    <lineage>
        <taxon>Eukaryota</taxon>
        <taxon>Metazoa</taxon>
        <taxon>Ecdysozoa</taxon>
        <taxon>Arthropoda</taxon>
        <taxon>Hexapoda</taxon>
        <taxon>Insecta</taxon>
        <taxon>Pterygota</taxon>
        <taxon>Neoptera</taxon>
        <taxon>Endopterygota</taxon>
        <taxon>Hymenoptera</taxon>
        <taxon>Apocrita</taxon>
        <taxon>Aculeata</taxon>
        <taxon>Vespoidea</taxon>
        <taxon>Vespidae</taxon>
        <taxon>Polistinae</taxon>
        <taxon>Polistini</taxon>
        <taxon>Polistes</taxon>
    </lineage>
</organism>
<reference evidence="18" key="1">
    <citation type="submission" date="2025-08" db="UniProtKB">
        <authorList>
            <consortium name="RefSeq"/>
        </authorList>
    </citation>
    <scope>IDENTIFICATION</scope>
    <source>
        <tissue evidence="18">Whole body</tissue>
    </source>
</reference>
<keyword evidence="9" id="KW-0675">Receptor</keyword>
<evidence type="ECO:0000256" key="10">
    <source>
        <dbReference type="ARBA" id="ARBA00023180"/>
    </source>
</evidence>
<dbReference type="InterPro" id="IPR019594">
    <property type="entry name" value="Glu/Gly-bd"/>
</dbReference>
<dbReference type="InterPro" id="IPR001320">
    <property type="entry name" value="Iontro_rcpt_C"/>
</dbReference>